<evidence type="ECO:0000313" key="1">
    <source>
        <dbReference type="Proteomes" id="UP000036681"/>
    </source>
</evidence>
<keyword evidence="1" id="KW-1185">Reference proteome</keyword>
<dbReference type="Proteomes" id="UP000036681">
    <property type="component" value="Unplaced"/>
</dbReference>
<dbReference type="WBParaSite" id="ALUE_0001713601-mRNA-1">
    <property type="protein sequence ID" value="ALUE_0001713601-mRNA-1"/>
    <property type="gene ID" value="ALUE_0001713601"/>
</dbReference>
<name>A0A0M3IFW4_ASCLU</name>
<protein>
    <submittedName>
        <fullName evidence="2">PilS cassette</fullName>
    </submittedName>
</protein>
<dbReference type="AlphaFoldDB" id="A0A0M3IFW4"/>
<evidence type="ECO:0000313" key="2">
    <source>
        <dbReference type="WBParaSite" id="ALUE_0001713601-mRNA-1"/>
    </source>
</evidence>
<reference evidence="2" key="1">
    <citation type="submission" date="2017-02" db="UniProtKB">
        <authorList>
            <consortium name="WormBaseParasite"/>
        </authorList>
    </citation>
    <scope>IDENTIFICATION</scope>
</reference>
<sequence>MFKKTGSYEIIGEGNDLPTKAMQTTTATVENIGEGRSLPKWLPRTPRYPFYRSELRRFAFLDAFYTGEEVLESRKPA</sequence>
<organism evidence="1 2">
    <name type="scientific">Ascaris lumbricoides</name>
    <name type="common">Giant roundworm</name>
    <dbReference type="NCBI Taxonomy" id="6252"/>
    <lineage>
        <taxon>Eukaryota</taxon>
        <taxon>Metazoa</taxon>
        <taxon>Ecdysozoa</taxon>
        <taxon>Nematoda</taxon>
        <taxon>Chromadorea</taxon>
        <taxon>Rhabditida</taxon>
        <taxon>Spirurina</taxon>
        <taxon>Ascaridomorpha</taxon>
        <taxon>Ascaridoidea</taxon>
        <taxon>Ascarididae</taxon>
        <taxon>Ascaris</taxon>
    </lineage>
</organism>
<proteinExistence type="predicted"/>
<accession>A0A0M3IFW4</accession>